<dbReference type="Pfam" id="PF01230">
    <property type="entry name" value="HIT"/>
    <property type="match status" value="1"/>
</dbReference>
<comment type="caution">
    <text evidence="1">Lacks conserved residue(s) required for the propagation of feature annotation.</text>
</comment>
<dbReference type="Proteomes" id="UP000177053">
    <property type="component" value="Unassembled WGS sequence"/>
</dbReference>
<dbReference type="EMBL" id="MGFS01000017">
    <property type="protein sequence ID" value="OGM11419.1"/>
    <property type="molecule type" value="Genomic_DNA"/>
</dbReference>
<organism evidence="3 4">
    <name type="scientific">Candidatus Woesebacteria bacterium RBG_16_34_12</name>
    <dbReference type="NCBI Taxonomy" id="1802480"/>
    <lineage>
        <taxon>Bacteria</taxon>
        <taxon>Candidatus Woeseibacteriota</taxon>
    </lineage>
</organism>
<protein>
    <recommendedName>
        <fullName evidence="2">HIT domain-containing protein</fullName>
    </recommendedName>
</protein>
<dbReference type="GO" id="GO:0003824">
    <property type="term" value="F:catalytic activity"/>
    <property type="evidence" value="ECO:0007669"/>
    <property type="project" value="InterPro"/>
</dbReference>
<evidence type="ECO:0000313" key="3">
    <source>
        <dbReference type="EMBL" id="OGM11419.1"/>
    </source>
</evidence>
<evidence type="ECO:0000256" key="1">
    <source>
        <dbReference type="PROSITE-ProRule" id="PRU00464"/>
    </source>
</evidence>
<name>A0A1F7X9H3_9BACT</name>
<dbReference type="AlphaFoldDB" id="A0A1F7X9H3"/>
<comment type="caution">
    <text evidence="3">The sequence shown here is derived from an EMBL/GenBank/DDBJ whole genome shotgun (WGS) entry which is preliminary data.</text>
</comment>
<accession>A0A1F7X9H3</accession>
<evidence type="ECO:0000313" key="4">
    <source>
        <dbReference type="Proteomes" id="UP000177053"/>
    </source>
</evidence>
<dbReference type="InterPro" id="IPR011146">
    <property type="entry name" value="HIT-like"/>
</dbReference>
<reference evidence="3 4" key="1">
    <citation type="journal article" date="2016" name="Nat. Commun.">
        <title>Thousands of microbial genomes shed light on interconnected biogeochemical processes in an aquifer system.</title>
        <authorList>
            <person name="Anantharaman K."/>
            <person name="Brown C.T."/>
            <person name="Hug L.A."/>
            <person name="Sharon I."/>
            <person name="Castelle C.J."/>
            <person name="Probst A.J."/>
            <person name="Thomas B.C."/>
            <person name="Singh A."/>
            <person name="Wilkins M.J."/>
            <person name="Karaoz U."/>
            <person name="Brodie E.L."/>
            <person name="Williams K.H."/>
            <person name="Hubbard S.S."/>
            <person name="Banfield J.F."/>
        </authorList>
    </citation>
    <scope>NUCLEOTIDE SEQUENCE [LARGE SCALE GENOMIC DNA]</scope>
</reference>
<dbReference type="PROSITE" id="PS51084">
    <property type="entry name" value="HIT_2"/>
    <property type="match status" value="1"/>
</dbReference>
<dbReference type="SUPFAM" id="SSF54197">
    <property type="entry name" value="HIT-like"/>
    <property type="match status" value="1"/>
</dbReference>
<dbReference type="GO" id="GO:0009117">
    <property type="term" value="P:nucleotide metabolic process"/>
    <property type="evidence" value="ECO:0007669"/>
    <property type="project" value="TreeGrafter"/>
</dbReference>
<evidence type="ECO:0000259" key="2">
    <source>
        <dbReference type="PROSITE" id="PS51084"/>
    </source>
</evidence>
<feature type="domain" description="HIT" evidence="2">
    <location>
        <begin position="10"/>
        <end position="119"/>
    </location>
</feature>
<dbReference type="PANTHER" id="PTHR46648">
    <property type="entry name" value="HIT FAMILY PROTEIN 1"/>
    <property type="match status" value="1"/>
</dbReference>
<dbReference type="InterPro" id="IPR036265">
    <property type="entry name" value="HIT-like_sf"/>
</dbReference>
<gene>
    <name evidence="3" type="ORF">A2Z22_00880</name>
</gene>
<dbReference type="Gene3D" id="3.30.428.10">
    <property type="entry name" value="HIT-like"/>
    <property type="match status" value="1"/>
</dbReference>
<dbReference type="InterPro" id="IPR001310">
    <property type="entry name" value="Histidine_triad_HIT"/>
</dbReference>
<dbReference type="PANTHER" id="PTHR46648:SF1">
    <property type="entry name" value="ADENOSINE 5'-MONOPHOSPHORAMIDASE HNT1"/>
    <property type="match status" value="1"/>
</dbReference>
<proteinExistence type="predicted"/>
<sequence length="164" mass="19287">MIFVILLNMKDCIFCDFKDKEVVIYKDEKCFAAVSLNPINKYHVMIIPKDHYESFIDLPDDLASHIFLIAKKISAAVRKACNPEAIHHISDDDIHKQGYNLVSHYKFHIIPRFKDDKVQIEWNRYDLSLEERIRIAKDIKDNLREPISSADSKIPSRNRDKIFI</sequence>